<comment type="subcellular location">
    <subcellularLocation>
        <location evidence="1">Membrane</location>
        <topology evidence="1">Single-pass membrane protein</topology>
    </subcellularLocation>
</comment>
<proteinExistence type="predicted"/>
<evidence type="ECO:0000256" key="2">
    <source>
        <dbReference type="ARBA" id="ARBA00022692"/>
    </source>
</evidence>
<evidence type="ECO:0000256" key="5">
    <source>
        <dbReference type="SAM" id="MobiDB-lite"/>
    </source>
</evidence>
<dbReference type="EMBL" id="AE017351">
    <property type="protein sequence ID" value="ALO69600.1"/>
    <property type="molecule type" value="Genomic_DNA"/>
</dbReference>
<gene>
    <name evidence="6" type="ordered locus">CNK00445</name>
</gene>
<keyword evidence="3" id="KW-1133">Transmembrane helix</keyword>
<dbReference type="Proteomes" id="UP000002149">
    <property type="component" value="Chromosome 11"/>
</dbReference>
<evidence type="ECO:0000313" key="6">
    <source>
        <dbReference type="EMBL" id="ALO69600.1"/>
    </source>
</evidence>
<evidence type="ECO:0000313" key="7">
    <source>
        <dbReference type="Proteomes" id="UP000002149"/>
    </source>
</evidence>
<sequence>MAISIADIAQRTIVLTSIGLTIYGGVLTAHGIGYRALRARGYFGGPPEPSKPLEAQSPVPTQPS</sequence>
<dbReference type="VEuPathDB" id="FungiDB:CNK00445"/>
<dbReference type="OrthoDB" id="2560037at2759"/>
<dbReference type="KEGG" id="cne:CNK00445"/>
<keyword evidence="4" id="KW-0472">Membrane</keyword>
<organism evidence="6 7">
    <name type="scientific">Cryptococcus deneoformans (strain JEC21 / ATCC MYA-565)</name>
    <name type="common">Cryptococcus neoformans var. neoformans serotype D</name>
    <dbReference type="NCBI Taxonomy" id="214684"/>
    <lineage>
        <taxon>Eukaryota</taxon>
        <taxon>Fungi</taxon>
        <taxon>Dikarya</taxon>
        <taxon>Basidiomycota</taxon>
        <taxon>Agaricomycotina</taxon>
        <taxon>Tremellomycetes</taxon>
        <taxon>Tremellales</taxon>
        <taxon>Cryptococcaceae</taxon>
        <taxon>Cryptococcus</taxon>
        <taxon>Cryptococcus neoformans species complex</taxon>
    </lineage>
</organism>
<protein>
    <submittedName>
        <fullName evidence="6">Uncharacterized protein</fullName>
    </submittedName>
</protein>
<reference evidence="6 7" key="1">
    <citation type="journal article" date="2005" name="Science">
        <title>The genome of the basidiomycetous yeast and human pathogen Cryptococcus neoformans.</title>
        <authorList>
            <person name="Loftus B.J."/>
            <person name="Fung E."/>
            <person name="Roncaglia P."/>
            <person name="Rowley D."/>
            <person name="Amedeo P."/>
            <person name="Bruno D."/>
            <person name="Vamathevan J."/>
            <person name="Miranda M."/>
            <person name="Anderson I.J."/>
            <person name="Fraser J.A."/>
            <person name="Allen J.E."/>
            <person name="Bosdet I.E."/>
            <person name="Brent M.R."/>
            <person name="Chiu R."/>
            <person name="Doering T.L."/>
            <person name="Donlin M.J."/>
            <person name="D'Souza C.A."/>
            <person name="Fox D.S."/>
            <person name="Grinberg V."/>
            <person name="Fu J."/>
            <person name="Fukushima M."/>
            <person name="Haas B.J."/>
            <person name="Huang J.C."/>
            <person name="Janbon G."/>
            <person name="Jones S.J."/>
            <person name="Koo H.L."/>
            <person name="Krzywinski M.I."/>
            <person name="Kwon-Chung J.K."/>
            <person name="Lengeler K.B."/>
            <person name="Maiti R."/>
            <person name="Marra M.A."/>
            <person name="Marra R.E."/>
            <person name="Mathewson C.A."/>
            <person name="Mitchell T.G."/>
            <person name="Pertea M."/>
            <person name="Riggs F.R."/>
            <person name="Salzberg S.L."/>
            <person name="Schein J.E."/>
            <person name="Shvartsbeyn A."/>
            <person name="Shin H."/>
            <person name="Shumway M."/>
            <person name="Specht C.A."/>
            <person name="Suh B.B."/>
            <person name="Tenney A."/>
            <person name="Utterback T.R."/>
            <person name="Wickes B.L."/>
            <person name="Wortman J.R."/>
            <person name="Wye N.H."/>
            <person name="Kronstad J.W."/>
            <person name="Lodge J.K."/>
            <person name="Heitman J."/>
            <person name="Davis R.W."/>
            <person name="Fraser C.M."/>
            <person name="Hyman R.W."/>
        </authorList>
    </citation>
    <scope>NUCLEOTIDE SEQUENCE [LARGE SCALE GENOMIC DNA]</scope>
    <source>
        <strain evidence="7">JEC21 / ATCC MYA-565</strain>
    </source>
</reference>
<feature type="region of interest" description="Disordered" evidence="5">
    <location>
        <begin position="45"/>
        <end position="64"/>
    </location>
</feature>
<accession>A0A0S2M638</accession>
<dbReference type="RefSeq" id="XP_024514635.1">
    <property type="nucleotide sequence ID" value="XM_024658800.1"/>
</dbReference>
<evidence type="ECO:0000256" key="1">
    <source>
        <dbReference type="ARBA" id="ARBA00004167"/>
    </source>
</evidence>
<dbReference type="Pfam" id="PF14880">
    <property type="entry name" value="COX14"/>
    <property type="match status" value="1"/>
</dbReference>
<keyword evidence="2" id="KW-0812">Transmembrane</keyword>
<keyword evidence="7" id="KW-1185">Reference proteome</keyword>
<evidence type="ECO:0000256" key="4">
    <source>
        <dbReference type="ARBA" id="ARBA00023136"/>
    </source>
</evidence>
<dbReference type="InterPro" id="IPR029208">
    <property type="entry name" value="COX14"/>
</dbReference>
<dbReference type="AlphaFoldDB" id="A0A0S2M638"/>
<name>A0A0S2M638_CRYD1</name>
<dbReference type="PaxDb" id="214684-A0A0S2M638"/>
<dbReference type="GeneID" id="36393095"/>
<dbReference type="InParanoid" id="A0A0S2M638"/>
<dbReference type="GO" id="GO:0016020">
    <property type="term" value="C:membrane"/>
    <property type="evidence" value="ECO:0007669"/>
    <property type="project" value="UniProtKB-SubCell"/>
</dbReference>
<evidence type="ECO:0000256" key="3">
    <source>
        <dbReference type="ARBA" id="ARBA00022989"/>
    </source>
</evidence>